<dbReference type="GO" id="GO:0006152">
    <property type="term" value="P:purine nucleoside catabolic process"/>
    <property type="evidence" value="ECO:0007669"/>
    <property type="project" value="TreeGrafter"/>
</dbReference>
<evidence type="ECO:0000256" key="1">
    <source>
        <dbReference type="ARBA" id="ARBA00022801"/>
    </source>
</evidence>
<evidence type="ECO:0000313" key="6">
    <source>
        <dbReference type="Proteomes" id="UP000463224"/>
    </source>
</evidence>
<dbReference type="Gene3D" id="3.90.245.10">
    <property type="entry name" value="Ribonucleoside hydrolase-like"/>
    <property type="match status" value="1"/>
</dbReference>
<dbReference type="InterPro" id="IPR036452">
    <property type="entry name" value="Ribo_hydro-like"/>
</dbReference>
<dbReference type="GO" id="GO:0005829">
    <property type="term" value="C:cytosol"/>
    <property type="evidence" value="ECO:0007669"/>
    <property type="project" value="TreeGrafter"/>
</dbReference>
<evidence type="ECO:0000259" key="4">
    <source>
        <dbReference type="Pfam" id="PF01156"/>
    </source>
</evidence>
<dbReference type="Pfam" id="PF01156">
    <property type="entry name" value="IU_nuc_hydro"/>
    <property type="match status" value="1"/>
</dbReference>
<sequence>MGAHPCRLRRRGDGKSVSDNPPRPVIIDTDPGIDDAIAILAALAAPAFDIRGVTTVAGNIGIETTTRNAGRILALAGRGDIPVIAGAAAPLARKGFDTADIHGRDGLGGVPFPEPLAPPAGADAAGWIADTLDATAPGTLDILALGPLTNLALLLRDRPDTAQRVGRIIAMGGAIDEPGNIGPRSEFNLAADPEAAAAVLGSGLPVTLIPLDVTRRVRAARAYVASLRAASTTAATASANLIEAYFTTTTGGASRPLHDPCVMLFALRPELFDCEDLTLSVDIGDGPDAGALTPGGAGAPSVEVALGVDADQALALLADVLG</sequence>
<reference evidence="5 6" key="1">
    <citation type="submission" date="2019-12" db="EMBL/GenBank/DDBJ databases">
        <title>Nitratireductor arenosus sp. nov., Isolated from sea sand, Jeju island, South Korea.</title>
        <authorList>
            <person name="Kim W."/>
        </authorList>
    </citation>
    <scope>NUCLEOTIDE SEQUENCE [LARGE SCALE GENOMIC DNA]</scope>
    <source>
        <strain evidence="5 6">CAU 1489</strain>
    </source>
</reference>
<dbReference type="PANTHER" id="PTHR12304">
    <property type="entry name" value="INOSINE-URIDINE PREFERRING NUCLEOSIDE HYDROLASE"/>
    <property type="match status" value="1"/>
</dbReference>
<name>A0A844QJ04_9HYPH</name>
<gene>
    <name evidence="5" type="ORF">GN330_18225</name>
</gene>
<evidence type="ECO:0000256" key="2">
    <source>
        <dbReference type="ARBA" id="ARBA00023295"/>
    </source>
</evidence>
<dbReference type="InterPro" id="IPR015910">
    <property type="entry name" value="I/U_nuclsd_hydro_CS"/>
</dbReference>
<feature type="domain" description="Inosine/uridine-preferring nucleoside hydrolase" evidence="4">
    <location>
        <begin position="25"/>
        <end position="313"/>
    </location>
</feature>
<dbReference type="InterPro" id="IPR001910">
    <property type="entry name" value="Inosine/uridine_hydrolase_dom"/>
</dbReference>
<dbReference type="GO" id="GO:0045437">
    <property type="term" value="F:uridine nucleosidase activity"/>
    <property type="evidence" value="ECO:0007669"/>
    <property type="project" value="UniProtKB-ARBA"/>
</dbReference>
<feature type="region of interest" description="Disordered" evidence="3">
    <location>
        <begin position="1"/>
        <end position="24"/>
    </location>
</feature>
<comment type="caution">
    <text evidence="5">The sequence shown here is derived from an EMBL/GenBank/DDBJ whole genome shotgun (WGS) entry which is preliminary data.</text>
</comment>
<dbReference type="PANTHER" id="PTHR12304:SF4">
    <property type="entry name" value="URIDINE NUCLEOSIDASE"/>
    <property type="match status" value="1"/>
</dbReference>
<proteinExistence type="predicted"/>
<dbReference type="GO" id="GO:0008477">
    <property type="term" value="F:purine nucleosidase activity"/>
    <property type="evidence" value="ECO:0007669"/>
    <property type="project" value="TreeGrafter"/>
</dbReference>
<dbReference type="Proteomes" id="UP000463224">
    <property type="component" value="Unassembled WGS sequence"/>
</dbReference>
<organism evidence="5 6">
    <name type="scientific">Nitratireductor arenosus</name>
    <dbReference type="NCBI Taxonomy" id="2682096"/>
    <lineage>
        <taxon>Bacteria</taxon>
        <taxon>Pseudomonadati</taxon>
        <taxon>Pseudomonadota</taxon>
        <taxon>Alphaproteobacteria</taxon>
        <taxon>Hyphomicrobiales</taxon>
        <taxon>Phyllobacteriaceae</taxon>
        <taxon>Nitratireductor</taxon>
    </lineage>
</organism>
<evidence type="ECO:0000313" key="5">
    <source>
        <dbReference type="EMBL" id="MVA99187.1"/>
    </source>
</evidence>
<dbReference type="EMBL" id="WPHG01000004">
    <property type="protein sequence ID" value="MVA99187.1"/>
    <property type="molecule type" value="Genomic_DNA"/>
</dbReference>
<dbReference type="AlphaFoldDB" id="A0A844QJ04"/>
<protein>
    <submittedName>
        <fullName evidence="5">Nucleoside hydrolase</fullName>
    </submittedName>
</protein>
<accession>A0A844QJ04</accession>
<keyword evidence="1 5" id="KW-0378">Hydrolase</keyword>
<feature type="compositionally biased region" description="Basic residues" evidence="3">
    <location>
        <begin position="1"/>
        <end position="10"/>
    </location>
</feature>
<keyword evidence="2" id="KW-0326">Glycosidase</keyword>
<evidence type="ECO:0000256" key="3">
    <source>
        <dbReference type="SAM" id="MobiDB-lite"/>
    </source>
</evidence>
<dbReference type="SUPFAM" id="SSF53590">
    <property type="entry name" value="Nucleoside hydrolase"/>
    <property type="match status" value="1"/>
</dbReference>
<dbReference type="InterPro" id="IPR023186">
    <property type="entry name" value="IUNH"/>
</dbReference>
<keyword evidence="6" id="KW-1185">Reference proteome</keyword>
<dbReference type="PROSITE" id="PS01247">
    <property type="entry name" value="IUNH"/>
    <property type="match status" value="1"/>
</dbReference>